<dbReference type="EMBL" id="JBAMMX010000022">
    <property type="protein sequence ID" value="KAK6919088.1"/>
    <property type="molecule type" value="Genomic_DNA"/>
</dbReference>
<proteinExistence type="predicted"/>
<dbReference type="AlphaFoldDB" id="A0AAN8ULJ4"/>
<comment type="caution">
    <text evidence="1">The sequence shown here is derived from an EMBL/GenBank/DDBJ whole genome shotgun (WGS) entry which is preliminary data.</text>
</comment>
<gene>
    <name evidence="1" type="ORF">RJ641_017510</name>
</gene>
<organism evidence="1 2">
    <name type="scientific">Dillenia turbinata</name>
    <dbReference type="NCBI Taxonomy" id="194707"/>
    <lineage>
        <taxon>Eukaryota</taxon>
        <taxon>Viridiplantae</taxon>
        <taxon>Streptophyta</taxon>
        <taxon>Embryophyta</taxon>
        <taxon>Tracheophyta</taxon>
        <taxon>Spermatophyta</taxon>
        <taxon>Magnoliopsida</taxon>
        <taxon>eudicotyledons</taxon>
        <taxon>Gunneridae</taxon>
        <taxon>Pentapetalae</taxon>
        <taxon>Dilleniales</taxon>
        <taxon>Dilleniaceae</taxon>
        <taxon>Dillenia</taxon>
    </lineage>
</organism>
<evidence type="ECO:0000313" key="1">
    <source>
        <dbReference type="EMBL" id="KAK6919088.1"/>
    </source>
</evidence>
<protein>
    <submittedName>
        <fullName evidence="1">Uncharacterized protein</fullName>
    </submittedName>
</protein>
<keyword evidence="2" id="KW-1185">Reference proteome</keyword>
<sequence>MSKIREKGHPWGIAPGRDLAHEGNEIMEVASTWSPELAAAYVVPHLSQDGDGSWILQLGCGLGHAFAHVNKLKALVDAMKFDTSEFEEGNVIPLNRQSKTIISGPNMKKGKALVVVQKGNPRRIDNPYVKPGVGKCYRCGRVVVCEPRDSKAEGYEDDGERQAYMVFDDIIGQDTALRMGVKIEKCPKPYGDKTYCDIVDMLRTCYLGGYGNMISMLGTQGDRTFTHLLRGVSTLIGATEREYQL</sequence>
<reference evidence="1 2" key="1">
    <citation type="submission" date="2023-12" db="EMBL/GenBank/DDBJ databases">
        <title>A high-quality genome assembly for Dillenia turbinata (Dilleniales).</title>
        <authorList>
            <person name="Chanderbali A."/>
        </authorList>
    </citation>
    <scope>NUCLEOTIDE SEQUENCE [LARGE SCALE GENOMIC DNA]</scope>
    <source>
        <strain evidence="1">LSX21</strain>
        <tissue evidence="1">Leaf</tissue>
    </source>
</reference>
<evidence type="ECO:0000313" key="2">
    <source>
        <dbReference type="Proteomes" id="UP001370490"/>
    </source>
</evidence>
<dbReference type="Proteomes" id="UP001370490">
    <property type="component" value="Unassembled WGS sequence"/>
</dbReference>
<accession>A0AAN8ULJ4</accession>
<name>A0AAN8ULJ4_9MAGN</name>